<comment type="cofactor">
    <cofactor evidence="19">
        <name>heme</name>
        <dbReference type="ChEBI" id="CHEBI:30413"/>
    </cofactor>
    <text evidence="19">Binds 2 heme groups non-covalently.</text>
</comment>
<evidence type="ECO:0000256" key="2">
    <source>
        <dbReference type="ARBA" id="ARBA00004448"/>
    </source>
</evidence>
<keyword evidence="14" id="KW-0830">Ubiquinone</keyword>
<dbReference type="PROSITE" id="PS51002">
    <property type="entry name" value="CYTB_NTER"/>
    <property type="match status" value="1"/>
</dbReference>
<evidence type="ECO:0000259" key="21">
    <source>
        <dbReference type="PROSITE" id="PS51002"/>
    </source>
</evidence>
<geneLocation type="mitochondrion" evidence="23"/>
<feature type="transmembrane region" description="Helical" evidence="20">
    <location>
        <begin position="230"/>
        <end position="251"/>
    </location>
</feature>
<dbReference type="Gene3D" id="1.20.810.10">
    <property type="entry name" value="Cytochrome Bc1 Complex, Chain C"/>
    <property type="match status" value="1"/>
</dbReference>
<feature type="transmembrane region" description="Helical" evidence="20">
    <location>
        <begin position="111"/>
        <end position="134"/>
    </location>
</feature>
<evidence type="ECO:0000256" key="17">
    <source>
        <dbReference type="ARBA" id="ARBA00061233"/>
    </source>
</evidence>
<comment type="similarity">
    <text evidence="17 20">Belongs to the cytochrome b family.</text>
</comment>
<feature type="binding site" description="axial binding residue" evidence="19">
    <location>
        <position position="98"/>
    </location>
    <ligand>
        <name>heme b</name>
        <dbReference type="ChEBI" id="CHEBI:60344"/>
        <label>b566</label>
    </ligand>
    <ligandPart>
        <name>Fe</name>
        <dbReference type="ChEBI" id="CHEBI:18248"/>
    </ligandPart>
</feature>
<feature type="transmembrane region" description="Helical" evidence="20">
    <location>
        <begin position="179"/>
        <end position="201"/>
    </location>
</feature>
<feature type="domain" description="Cytochrome b/b6 C-terminal region profile" evidence="22">
    <location>
        <begin position="211"/>
        <end position="379"/>
    </location>
</feature>
<dbReference type="SUPFAM" id="SSF81648">
    <property type="entry name" value="a domain/subunit of cytochrome bc1 complex (Ubiquinol-cytochrome c reductase)"/>
    <property type="match status" value="1"/>
</dbReference>
<dbReference type="FunFam" id="1.20.810.10:FF:000002">
    <property type="entry name" value="Cytochrome b"/>
    <property type="match status" value="1"/>
</dbReference>
<evidence type="ECO:0000256" key="5">
    <source>
        <dbReference type="ARBA" id="ARBA00022448"/>
    </source>
</evidence>
<dbReference type="SUPFAM" id="SSF81342">
    <property type="entry name" value="Transmembrane di-heme cytochromes"/>
    <property type="match status" value="1"/>
</dbReference>
<dbReference type="InterPro" id="IPR030689">
    <property type="entry name" value="Cytochrome_b"/>
</dbReference>
<evidence type="ECO:0000256" key="8">
    <source>
        <dbReference type="ARBA" id="ARBA00022692"/>
    </source>
</evidence>
<comment type="subunit">
    <text evidence="3">The main subunits of complex b-c1 are: cytochrome b, cytochrome c1 and the Rieske protein.</text>
</comment>
<evidence type="ECO:0000256" key="16">
    <source>
        <dbReference type="ARBA" id="ARBA00023136"/>
    </source>
</evidence>
<feature type="transmembrane region" description="Helical" evidence="20">
    <location>
        <begin position="289"/>
        <end position="308"/>
    </location>
</feature>
<dbReference type="PANTHER" id="PTHR19271">
    <property type="entry name" value="CYTOCHROME B"/>
    <property type="match status" value="1"/>
</dbReference>
<protein>
    <recommendedName>
        <fullName evidence="4 20">Cytochrome b</fullName>
    </recommendedName>
</protein>
<dbReference type="EMBL" id="MT916719">
    <property type="protein sequence ID" value="QON98932.1"/>
    <property type="molecule type" value="Genomic_DNA"/>
</dbReference>
<proteinExistence type="inferred from homology"/>
<dbReference type="GO" id="GO:0005743">
    <property type="term" value="C:mitochondrial inner membrane"/>
    <property type="evidence" value="ECO:0007669"/>
    <property type="project" value="UniProtKB-SubCell"/>
</dbReference>
<dbReference type="AlphaFoldDB" id="A0A7M3V5K6"/>
<evidence type="ECO:0000256" key="15">
    <source>
        <dbReference type="ARBA" id="ARBA00023128"/>
    </source>
</evidence>
<dbReference type="InterPro" id="IPR048259">
    <property type="entry name" value="Cytochrome_b_N_euk/bac"/>
</dbReference>
<evidence type="ECO:0000256" key="18">
    <source>
        <dbReference type="PIRSR" id="PIRSR038885-1"/>
    </source>
</evidence>
<dbReference type="InterPro" id="IPR016174">
    <property type="entry name" value="Di-haem_cyt_TM"/>
</dbReference>
<dbReference type="PANTHER" id="PTHR19271:SF16">
    <property type="entry name" value="CYTOCHROME B"/>
    <property type="match status" value="1"/>
</dbReference>
<evidence type="ECO:0000259" key="22">
    <source>
        <dbReference type="PROSITE" id="PS51003"/>
    </source>
</evidence>
<dbReference type="GO" id="GO:0008121">
    <property type="term" value="F:quinol-cytochrome-c reductase activity"/>
    <property type="evidence" value="ECO:0007669"/>
    <property type="project" value="InterPro"/>
</dbReference>
<dbReference type="InterPro" id="IPR005798">
    <property type="entry name" value="Cyt_b/b6_C"/>
</dbReference>
<dbReference type="GO" id="GO:0046872">
    <property type="term" value="F:metal ion binding"/>
    <property type="evidence" value="ECO:0007669"/>
    <property type="project" value="UniProtKB-UniRule"/>
</dbReference>
<evidence type="ECO:0000256" key="11">
    <source>
        <dbReference type="ARBA" id="ARBA00022982"/>
    </source>
</evidence>
<dbReference type="GO" id="GO:0016491">
    <property type="term" value="F:oxidoreductase activity"/>
    <property type="evidence" value="ECO:0007669"/>
    <property type="project" value="UniProtKB-UniRule"/>
</dbReference>
<evidence type="ECO:0000313" key="23">
    <source>
        <dbReference type="EMBL" id="QON98932.1"/>
    </source>
</evidence>
<dbReference type="InterPro" id="IPR036150">
    <property type="entry name" value="Cyt_b/b6_C_sf"/>
</dbReference>
<keyword evidence="7 20" id="KW-0679">Respiratory chain</keyword>
<dbReference type="PROSITE" id="PS51003">
    <property type="entry name" value="CYTB_CTER"/>
    <property type="match status" value="1"/>
</dbReference>
<reference evidence="23" key="1">
    <citation type="submission" date="2020-08" db="EMBL/GenBank/DDBJ databases">
        <title>Phylogenetic positions of the gennera Caryandoides, Fer, Paratoacris and Longchuanacris (Orthoptera: Acrididae) revealed by complete mitogenome sequences.</title>
        <authorList>
            <person name="Zeng X."/>
            <person name="Huang J.H."/>
        </authorList>
    </citation>
    <scope>NUCLEOTIDE SEQUENCE</scope>
</reference>
<evidence type="ECO:0000256" key="7">
    <source>
        <dbReference type="ARBA" id="ARBA00022660"/>
    </source>
</evidence>
<dbReference type="CDD" id="cd00290">
    <property type="entry name" value="cytochrome_b_C"/>
    <property type="match status" value="1"/>
</dbReference>
<comment type="function">
    <text evidence="1 20">Component of the ubiquinol-cytochrome c reductase complex (complex III or cytochrome b-c1 complex) that is part of the mitochondrial respiratory chain. The b-c1 complex mediates electron transfer from ubiquinol to cytochrome c. Contributes to the generation of a proton gradient across the mitochondrial membrane that is then used for ATP synthesis.</text>
</comment>
<feature type="transmembrane region" description="Helical" evidence="20">
    <location>
        <begin position="30"/>
        <end position="57"/>
    </location>
</feature>
<keyword evidence="12 20" id="KW-1133">Transmembrane helix</keyword>
<evidence type="ECO:0000256" key="13">
    <source>
        <dbReference type="ARBA" id="ARBA00023004"/>
    </source>
</evidence>
<keyword evidence="16 20" id="KW-0472">Membrane</keyword>
<dbReference type="PIRSF" id="PIRSF038885">
    <property type="entry name" value="COB"/>
    <property type="match status" value="1"/>
</dbReference>
<organism evidence="23">
    <name type="scientific">Diabolocatantops pinguis</name>
    <dbReference type="NCBI Taxonomy" id="509737"/>
    <lineage>
        <taxon>Eukaryota</taxon>
        <taxon>Metazoa</taxon>
        <taxon>Ecdysozoa</taxon>
        <taxon>Arthropoda</taxon>
        <taxon>Hexapoda</taxon>
        <taxon>Insecta</taxon>
        <taxon>Pterygota</taxon>
        <taxon>Neoptera</taxon>
        <taxon>Polyneoptera</taxon>
        <taxon>Orthoptera</taxon>
        <taxon>Caelifera</taxon>
        <taxon>Acrididea</taxon>
        <taxon>Acridomorpha</taxon>
        <taxon>Acridoidea</taxon>
        <taxon>Acrididae</taxon>
        <taxon>Catantopinae</taxon>
        <taxon>Diabolocatantops</taxon>
    </lineage>
</organism>
<dbReference type="Pfam" id="PF00032">
    <property type="entry name" value="Cytochrom_B_C"/>
    <property type="match status" value="1"/>
</dbReference>
<dbReference type="GO" id="GO:0006122">
    <property type="term" value="P:mitochondrial electron transport, ubiquinol to cytochrome c"/>
    <property type="evidence" value="ECO:0007669"/>
    <property type="project" value="TreeGrafter"/>
</dbReference>
<keyword evidence="13 19" id="KW-0408">Iron</keyword>
<keyword evidence="9 19" id="KW-0479">Metal-binding</keyword>
<keyword evidence="8 20" id="KW-0812">Transmembrane</keyword>
<feature type="binding site" description="axial binding residue" evidence="19">
    <location>
        <position position="183"/>
    </location>
    <ligand>
        <name>heme b</name>
        <dbReference type="ChEBI" id="CHEBI:60344"/>
        <label>b562</label>
    </ligand>
    <ligandPart>
        <name>Fe</name>
        <dbReference type="ChEBI" id="CHEBI:18248"/>
    </ligandPart>
</feature>
<feature type="binding site" description="axial binding residue" evidence="19">
    <location>
        <position position="84"/>
    </location>
    <ligand>
        <name>heme b</name>
        <dbReference type="ChEBI" id="CHEBI:60344"/>
        <label>b562</label>
    </ligand>
    <ligandPart>
        <name>Fe</name>
        <dbReference type="ChEBI" id="CHEBI:18248"/>
    </ligandPart>
</feature>
<keyword evidence="11 20" id="KW-0249">Electron transport</keyword>
<feature type="binding site" evidence="18">
    <location>
        <position position="202"/>
    </location>
    <ligand>
        <name>a ubiquinone</name>
        <dbReference type="ChEBI" id="CHEBI:16389"/>
    </ligand>
</feature>
<dbReference type="InterPro" id="IPR048260">
    <property type="entry name" value="Cytochrome_b_C_euk/bac"/>
</dbReference>
<name>A0A7M3V5K6_9ORTH</name>
<evidence type="ECO:0000256" key="14">
    <source>
        <dbReference type="ARBA" id="ARBA00023075"/>
    </source>
</evidence>
<evidence type="ECO:0000256" key="3">
    <source>
        <dbReference type="ARBA" id="ARBA00011649"/>
    </source>
</evidence>
<evidence type="ECO:0000256" key="19">
    <source>
        <dbReference type="PIRSR" id="PIRSR038885-2"/>
    </source>
</evidence>
<keyword evidence="6 19" id="KW-0349">Heme</keyword>
<feature type="binding site" description="axial binding residue" evidence="19">
    <location>
        <position position="197"/>
    </location>
    <ligand>
        <name>heme b</name>
        <dbReference type="ChEBI" id="CHEBI:60344"/>
        <label>b566</label>
    </ligand>
    <ligandPart>
        <name>Fe</name>
        <dbReference type="ChEBI" id="CHEBI:18248"/>
    </ligandPart>
</feature>
<feature type="transmembrane region" description="Helical" evidence="20">
    <location>
        <begin position="347"/>
        <end position="365"/>
    </location>
</feature>
<dbReference type="InterPro" id="IPR005797">
    <property type="entry name" value="Cyt_b/b6_N"/>
</dbReference>
<comment type="cofactor">
    <cofactor evidence="20">
        <name>heme b</name>
        <dbReference type="ChEBI" id="CHEBI:60344"/>
    </cofactor>
    <text evidence="20">Binds 2 heme groups non-covalently.</text>
</comment>
<evidence type="ECO:0000256" key="20">
    <source>
        <dbReference type="RuleBase" id="RU362117"/>
    </source>
</evidence>
<keyword evidence="15 20" id="KW-0496">Mitochondrion</keyword>
<gene>
    <name evidence="23" type="primary">CYTB</name>
</gene>
<evidence type="ECO:0000256" key="4">
    <source>
        <dbReference type="ARBA" id="ARBA00013531"/>
    </source>
</evidence>
<evidence type="ECO:0000256" key="1">
    <source>
        <dbReference type="ARBA" id="ARBA00002566"/>
    </source>
</evidence>
<dbReference type="GO" id="GO:0045275">
    <property type="term" value="C:respiratory chain complex III"/>
    <property type="evidence" value="ECO:0007669"/>
    <property type="project" value="InterPro"/>
</dbReference>
<dbReference type="CDD" id="cd00284">
    <property type="entry name" value="Cytochrome_b_N"/>
    <property type="match status" value="1"/>
</dbReference>
<evidence type="ECO:0000256" key="6">
    <source>
        <dbReference type="ARBA" id="ARBA00022617"/>
    </source>
</evidence>
<comment type="subcellular location">
    <subcellularLocation>
        <location evidence="2">Mitochondrion inner membrane</location>
        <topology evidence="2">Multi-pass membrane protein</topology>
    </subcellularLocation>
</comment>
<dbReference type="Pfam" id="PF00033">
    <property type="entry name" value="Cytochrome_B"/>
    <property type="match status" value="1"/>
</dbReference>
<evidence type="ECO:0000256" key="10">
    <source>
        <dbReference type="ARBA" id="ARBA00022792"/>
    </source>
</evidence>
<keyword evidence="5 20" id="KW-0813">Transport</keyword>
<accession>A0A7M3V5K6</accession>
<evidence type="ECO:0000256" key="12">
    <source>
        <dbReference type="ARBA" id="ARBA00022989"/>
    </source>
</evidence>
<keyword evidence="10" id="KW-0999">Mitochondrion inner membrane</keyword>
<feature type="transmembrane region" description="Helical" evidence="20">
    <location>
        <begin position="141"/>
        <end position="159"/>
    </location>
</feature>
<dbReference type="InterPro" id="IPR027387">
    <property type="entry name" value="Cytb/b6-like_sf"/>
</dbReference>
<feature type="transmembrane region" description="Helical" evidence="20">
    <location>
        <begin position="320"/>
        <end position="340"/>
    </location>
</feature>
<evidence type="ECO:0000256" key="9">
    <source>
        <dbReference type="ARBA" id="ARBA00022723"/>
    </source>
</evidence>
<sequence length="379" mass="43322">MNKPLRLSHPLIKILNNSLVDLPAPTNISFWWNFGSLLGLCLMIQIVTGLFLAMHYTSNIEMAFSSVVHICRDVNNGWIIRTLHANGASMFFICIYLHVGRGIYYGSYMYMHTWMIGTVIMFLVMATAFMGYVLPWGQMSFWGATVITNLLSAIPYLGTDLVQWVWGGFAVDNATLNRFFTFHFVLPFVIAAMAAIHLFFLHQTGSNNPLGLNGNIEKIPFHPYFTFKDLITVVLMTSLLIMLCLINPYLLGDPDNFVPANPLVTPVHIQPEWYFLFAYAILRSIPNKLGGVIALFLSISILMILPFYNKTPFRGIQFYPINQVLFWIMVVVVCLLTWIGKRPVEEPYIMTGQILTVIYFTYFIINVHVANMWDKLIKE</sequence>
<feature type="transmembrane region" description="Helical" evidence="20">
    <location>
        <begin position="78"/>
        <end position="99"/>
    </location>
</feature>
<feature type="domain" description="Cytochrome b/b6 N-terminal region profile" evidence="21">
    <location>
        <begin position="1"/>
        <end position="210"/>
    </location>
</feature>